<reference evidence="10" key="2">
    <citation type="submission" date="2022-01" db="EMBL/GenBank/DDBJ databases">
        <authorList>
            <person name="Hirooka S."/>
            <person name="Miyagishima S.Y."/>
        </authorList>
    </citation>
    <scope>NUCLEOTIDE SEQUENCE</scope>
    <source>
        <strain evidence="10">NBRC 102759</strain>
    </source>
</reference>
<comment type="caution">
    <text evidence="10">The sequence shown here is derived from an EMBL/GenBank/DDBJ whole genome shotgun (WGS) entry which is preliminary data.</text>
</comment>
<protein>
    <recommendedName>
        <fullName evidence="9">Selenoprotein O</fullName>
    </recommendedName>
</protein>
<evidence type="ECO:0000256" key="8">
    <source>
        <dbReference type="ARBA" id="ARBA00022842"/>
    </source>
</evidence>
<sequence length="547" mass="63519">MVLKDQNCVKYQLSQLPLQHTFVSELPQDPQRENFVRVVRRSCYSLVAPAFLKEKDSRPRLVAWCPWVAEELLDLEQNERNKEFTWEVFGGFRVLESSDNFTYAQCYGGHQFGNWAGQLGDGRVICIGEYINQKGERWDIQLKGAGKTPYGRFADGFAVLRSCIREFLASEALASLGIPTTRALCVVETGKDVLRDLFYNGDVKPERGAVLTRLAPSFIRFGNFELLAYYNDLETLRKLTDYCIEHYFPEFLEATTIFSDDNNRYALFASRVVELNAEMVAKWQAVGFVHGVMNTDNFSILGLTLDYGPFGFLDRYDPLYTPNSTDLPGRRYCYLNQAQVARWNCQKFVQSLISLYGGATVFNIMEKFDETYSSCLSNCYRNKLGLLTWNEETDKQLVDSFLDLIQTDQLDYTNTWRMLGNIQTSDEFPQRHFEQYLISRKRTLDSSRKEAWNAWIHRYVTRLWKENNTNDLLRKERMDKVNPCYILRNYFLFKAVQLAESGNFDEVENLLQVISNPYEERPEWNVYSEEPPEWANVVGVCVNSCSS</sequence>
<keyword evidence="8" id="KW-0460">Magnesium</keyword>
<proteinExistence type="inferred from homology"/>
<dbReference type="EMBL" id="BQMJ01000002">
    <property type="protein sequence ID" value="GJQ08490.1"/>
    <property type="molecule type" value="Genomic_DNA"/>
</dbReference>
<evidence type="ECO:0000256" key="6">
    <source>
        <dbReference type="ARBA" id="ARBA00022741"/>
    </source>
</evidence>
<keyword evidence="11" id="KW-1185">Reference proteome</keyword>
<evidence type="ECO:0000256" key="9">
    <source>
        <dbReference type="ARBA" id="ARBA00031547"/>
    </source>
</evidence>
<dbReference type="InterPro" id="IPR003846">
    <property type="entry name" value="SelO"/>
</dbReference>
<dbReference type="GO" id="GO:0005524">
    <property type="term" value="F:ATP binding"/>
    <property type="evidence" value="ECO:0007669"/>
    <property type="project" value="UniProtKB-KW"/>
</dbReference>
<keyword evidence="7" id="KW-0067">ATP-binding</keyword>
<dbReference type="Proteomes" id="UP001061958">
    <property type="component" value="Unassembled WGS sequence"/>
</dbReference>
<reference evidence="10" key="1">
    <citation type="journal article" date="2022" name="Proc. Natl. Acad. Sci. U.S.A.">
        <title>Life cycle and functional genomics of the unicellular red alga Galdieria for elucidating algal and plant evolution and industrial use.</title>
        <authorList>
            <person name="Hirooka S."/>
            <person name="Itabashi T."/>
            <person name="Ichinose T.M."/>
            <person name="Onuma R."/>
            <person name="Fujiwara T."/>
            <person name="Yamashita S."/>
            <person name="Jong L.W."/>
            <person name="Tomita R."/>
            <person name="Iwane A.H."/>
            <person name="Miyagishima S.Y."/>
        </authorList>
    </citation>
    <scope>NUCLEOTIDE SEQUENCE</scope>
    <source>
        <strain evidence="10">NBRC 102759</strain>
    </source>
</reference>
<evidence type="ECO:0000313" key="11">
    <source>
        <dbReference type="Proteomes" id="UP001061958"/>
    </source>
</evidence>
<dbReference type="HAMAP" id="MF_00692">
    <property type="entry name" value="SelO"/>
    <property type="match status" value="1"/>
</dbReference>
<gene>
    <name evidence="10" type="ORF">GpartN1_g281.t1</name>
</gene>
<organism evidence="10 11">
    <name type="scientific">Galdieria partita</name>
    <dbReference type="NCBI Taxonomy" id="83374"/>
    <lineage>
        <taxon>Eukaryota</taxon>
        <taxon>Rhodophyta</taxon>
        <taxon>Bangiophyceae</taxon>
        <taxon>Galdieriales</taxon>
        <taxon>Galdieriaceae</taxon>
        <taxon>Galdieria</taxon>
    </lineage>
</organism>
<dbReference type="NCBIfam" id="NF000658">
    <property type="entry name" value="PRK00029.1"/>
    <property type="match status" value="1"/>
</dbReference>
<keyword evidence="4" id="KW-0548">Nucleotidyltransferase</keyword>
<evidence type="ECO:0000256" key="1">
    <source>
        <dbReference type="ARBA" id="ARBA00001946"/>
    </source>
</evidence>
<dbReference type="PANTHER" id="PTHR32057">
    <property type="entry name" value="PROTEIN ADENYLYLTRANSFERASE SELO, MITOCHONDRIAL"/>
    <property type="match status" value="1"/>
</dbReference>
<evidence type="ECO:0000313" key="10">
    <source>
        <dbReference type="EMBL" id="GJQ08490.1"/>
    </source>
</evidence>
<comment type="cofactor">
    <cofactor evidence="1">
        <name>Mg(2+)</name>
        <dbReference type="ChEBI" id="CHEBI:18420"/>
    </cofactor>
</comment>
<dbReference type="Pfam" id="PF02696">
    <property type="entry name" value="SelO"/>
    <property type="match status" value="1"/>
</dbReference>
<keyword evidence="5" id="KW-0479">Metal-binding</keyword>
<dbReference type="OrthoDB" id="10254721at2759"/>
<name>A0A9C7PQ98_9RHOD</name>
<evidence type="ECO:0000256" key="3">
    <source>
        <dbReference type="ARBA" id="ARBA00022679"/>
    </source>
</evidence>
<evidence type="ECO:0000256" key="4">
    <source>
        <dbReference type="ARBA" id="ARBA00022695"/>
    </source>
</evidence>
<dbReference type="GO" id="GO:0046872">
    <property type="term" value="F:metal ion binding"/>
    <property type="evidence" value="ECO:0007669"/>
    <property type="project" value="UniProtKB-KW"/>
</dbReference>
<keyword evidence="6" id="KW-0547">Nucleotide-binding</keyword>
<dbReference type="GO" id="GO:0070733">
    <property type="term" value="F:AMPylase activity"/>
    <property type="evidence" value="ECO:0007669"/>
    <property type="project" value="TreeGrafter"/>
</dbReference>
<evidence type="ECO:0000256" key="5">
    <source>
        <dbReference type="ARBA" id="ARBA00022723"/>
    </source>
</evidence>
<dbReference type="PANTHER" id="PTHR32057:SF14">
    <property type="entry name" value="PROTEIN ADENYLYLTRANSFERASE SELO, MITOCHONDRIAL"/>
    <property type="match status" value="1"/>
</dbReference>
<keyword evidence="3" id="KW-0808">Transferase</keyword>
<comment type="similarity">
    <text evidence="2">Belongs to the SELO family.</text>
</comment>
<dbReference type="AlphaFoldDB" id="A0A9C7PQ98"/>
<evidence type="ECO:0000256" key="2">
    <source>
        <dbReference type="ARBA" id="ARBA00009747"/>
    </source>
</evidence>
<evidence type="ECO:0000256" key="7">
    <source>
        <dbReference type="ARBA" id="ARBA00022840"/>
    </source>
</evidence>
<accession>A0A9C7PQ98</accession>